<dbReference type="Proteomes" id="UP000270296">
    <property type="component" value="Unassembled WGS sequence"/>
</dbReference>
<evidence type="ECO:0000256" key="1">
    <source>
        <dbReference type="ARBA" id="ARBA00004251"/>
    </source>
</evidence>
<evidence type="ECO:0000313" key="9">
    <source>
        <dbReference type="EMBL" id="VDP22476.1"/>
    </source>
</evidence>
<dbReference type="GO" id="GO:0005886">
    <property type="term" value="C:plasma membrane"/>
    <property type="evidence" value="ECO:0007669"/>
    <property type="project" value="UniProtKB-SubCell"/>
</dbReference>
<accession>A0A183J0C0</accession>
<reference evidence="9 10" key="2">
    <citation type="submission" date="2018-11" db="EMBL/GenBank/DDBJ databases">
        <authorList>
            <consortium name="Pathogen Informatics"/>
        </authorList>
    </citation>
    <scope>NUCLEOTIDE SEQUENCE [LARGE SCALE GENOMIC DNA]</scope>
</reference>
<keyword evidence="5" id="KW-0732">Signal</keyword>
<keyword evidence="7" id="KW-0472">Membrane</keyword>
<evidence type="ECO:0000259" key="8">
    <source>
        <dbReference type="PROSITE" id="PS51034"/>
    </source>
</evidence>
<keyword evidence="2" id="KW-0193">Cuticle</keyword>
<evidence type="ECO:0000256" key="5">
    <source>
        <dbReference type="ARBA" id="ARBA00022729"/>
    </source>
</evidence>
<dbReference type="Pfam" id="PF25301">
    <property type="entry name" value="CUT_C"/>
    <property type="match status" value="1"/>
</dbReference>
<dbReference type="InterPro" id="IPR057475">
    <property type="entry name" value="CUT_C"/>
</dbReference>
<organism evidence="11">
    <name type="scientific">Soboliphyme baturini</name>
    <dbReference type="NCBI Taxonomy" id="241478"/>
    <lineage>
        <taxon>Eukaryota</taxon>
        <taxon>Metazoa</taxon>
        <taxon>Ecdysozoa</taxon>
        <taxon>Nematoda</taxon>
        <taxon>Enoplea</taxon>
        <taxon>Dorylaimia</taxon>
        <taxon>Dioctophymatida</taxon>
        <taxon>Dioctophymatoidea</taxon>
        <taxon>Soboliphymatidae</taxon>
        <taxon>Soboliphyme</taxon>
    </lineage>
</organism>
<dbReference type="EMBL" id="UZAM01012571">
    <property type="protein sequence ID" value="VDP22476.1"/>
    <property type="molecule type" value="Genomic_DNA"/>
</dbReference>
<dbReference type="InterPro" id="IPR001507">
    <property type="entry name" value="ZP_dom"/>
</dbReference>
<keyword evidence="10" id="KW-1185">Reference proteome</keyword>
<comment type="subcellular location">
    <subcellularLocation>
        <location evidence="1">Cell membrane</location>
        <topology evidence="1">Single-pass type I membrane protein</topology>
    </subcellularLocation>
</comment>
<dbReference type="WBParaSite" id="SBAD_0000965201-mRNA-1">
    <property type="protein sequence ID" value="SBAD_0000965201-mRNA-1"/>
    <property type="gene ID" value="SBAD_0000965201"/>
</dbReference>
<evidence type="ECO:0000313" key="10">
    <source>
        <dbReference type="Proteomes" id="UP000270296"/>
    </source>
</evidence>
<keyword evidence="3" id="KW-1003">Cell membrane</keyword>
<dbReference type="PANTHER" id="PTHR22907">
    <property type="entry name" value="GH04558P"/>
    <property type="match status" value="1"/>
</dbReference>
<reference evidence="11" key="1">
    <citation type="submission" date="2016-06" db="UniProtKB">
        <authorList>
            <consortium name="WormBaseParasite"/>
        </authorList>
    </citation>
    <scope>IDENTIFICATION</scope>
</reference>
<protein>
    <submittedName>
        <fullName evidence="11">ZP domain-containing protein</fullName>
    </submittedName>
</protein>
<evidence type="ECO:0000256" key="7">
    <source>
        <dbReference type="ARBA" id="ARBA00023136"/>
    </source>
</evidence>
<feature type="domain" description="ZP" evidence="8">
    <location>
        <begin position="1"/>
        <end position="230"/>
    </location>
</feature>
<gene>
    <name evidence="9" type="ORF">SBAD_LOCUS9318</name>
</gene>
<evidence type="ECO:0000256" key="4">
    <source>
        <dbReference type="ARBA" id="ARBA00022692"/>
    </source>
</evidence>
<evidence type="ECO:0000256" key="3">
    <source>
        <dbReference type="ARBA" id="ARBA00022475"/>
    </source>
</evidence>
<dbReference type="Pfam" id="PF25057">
    <property type="entry name" value="CUT_N"/>
    <property type="match status" value="1"/>
</dbReference>
<evidence type="ECO:0000256" key="6">
    <source>
        <dbReference type="ARBA" id="ARBA00022989"/>
    </source>
</evidence>
<keyword evidence="6" id="KW-1133">Transmembrane helix</keyword>
<dbReference type="PROSITE" id="PS51034">
    <property type="entry name" value="ZP_2"/>
    <property type="match status" value="1"/>
</dbReference>
<proteinExistence type="predicted"/>
<dbReference type="OrthoDB" id="6139674at2759"/>
<sequence length="237" mass="27000">MFSGKVYVKNHYSDPECRTNIQASSAEEPRQFGVTFIIRHNHCGMERMRPIRSQGVQYSTVIVVSFHPIFITQFDRAFNIICNYQESDQTVLSEMEIGTIATSSISETLPLPVCSYTIHRDKLDGETVRYARVGDQVVHRWLCDTDVYGMLVHSCYVEDGHGVNVLVVDSKGCHTDRVLLGDPTYVEALNMAYRESYVFRFADKMVVRFKCQIRLCLKIDGRCAGITVVSVRPNLQI</sequence>
<name>A0A183J0C0_9BILA</name>
<dbReference type="SMART" id="SM00241">
    <property type="entry name" value="ZP"/>
    <property type="match status" value="1"/>
</dbReference>
<evidence type="ECO:0000313" key="11">
    <source>
        <dbReference type="WBParaSite" id="SBAD_0000965201-mRNA-1"/>
    </source>
</evidence>
<dbReference type="PANTHER" id="PTHR22907:SF7">
    <property type="entry name" value="ZP DOMAIN-CONTAINING PROTEIN"/>
    <property type="match status" value="1"/>
</dbReference>
<dbReference type="GO" id="GO:0042302">
    <property type="term" value="F:structural constituent of cuticle"/>
    <property type="evidence" value="ECO:0007669"/>
    <property type="project" value="UniProtKB-KW"/>
</dbReference>
<evidence type="ECO:0000256" key="2">
    <source>
        <dbReference type="ARBA" id="ARBA00022460"/>
    </source>
</evidence>
<dbReference type="InterPro" id="IPR051962">
    <property type="entry name" value="Cuticlin"/>
</dbReference>
<dbReference type="InterPro" id="IPR056953">
    <property type="entry name" value="CUT_N"/>
</dbReference>
<dbReference type="AlphaFoldDB" id="A0A183J0C0"/>
<keyword evidence="4" id="KW-0812">Transmembrane</keyword>